<keyword evidence="2" id="KW-1185">Reference proteome</keyword>
<comment type="caution">
    <text evidence="1">The sequence shown here is derived from an EMBL/GenBank/DDBJ whole genome shotgun (WGS) entry which is preliminary data.</text>
</comment>
<dbReference type="InterPro" id="IPR019853">
    <property type="entry name" value="GldB-like"/>
</dbReference>
<reference evidence="2" key="1">
    <citation type="submission" date="2018-08" db="EMBL/GenBank/DDBJ databases">
        <title>Mucilaginibacter sp. MYSH2.</title>
        <authorList>
            <person name="Seo T."/>
        </authorList>
    </citation>
    <scope>NUCLEOTIDE SEQUENCE [LARGE SCALE GENOMIC DNA]</scope>
    <source>
        <strain evidence="2">KIRAN</strain>
    </source>
</reference>
<protein>
    <submittedName>
        <fullName evidence="1">Uncharacterized protein</fullName>
    </submittedName>
</protein>
<gene>
    <name evidence="1" type="ORF">D1627_01015</name>
</gene>
<evidence type="ECO:0000313" key="2">
    <source>
        <dbReference type="Proteomes" id="UP000266005"/>
    </source>
</evidence>
<organism evidence="1 2">
    <name type="scientific">Pontibacter oryzae</name>
    <dbReference type="NCBI Taxonomy" id="2304593"/>
    <lineage>
        <taxon>Bacteria</taxon>
        <taxon>Pseudomonadati</taxon>
        <taxon>Bacteroidota</taxon>
        <taxon>Cytophagia</taxon>
        <taxon>Cytophagales</taxon>
        <taxon>Hymenobacteraceae</taxon>
        <taxon>Pontibacter</taxon>
    </lineage>
</organism>
<dbReference type="OrthoDB" id="6402335at2"/>
<dbReference type="AlphaFoldDB" id="A0A399SHA8"/>
<sequence>MKRSLCSILLGGLLILSCTPSKVPNEIDKSNDISYKIETQDIENFWKAYDHLELSSDSVLAFQELYLDKASPYFKEFLQLRNFTAKEYVQLVRTMPEFWKTIRPLTEDVQNRKSELQPAFDKLLELYPSFKQPDVCFAIGTLRTGGTTSEGLILIGTEIVAADQTVNLNEFDKNDFMRLVLGNQTGDIIGVVAHEAVHTQQPSGDNADESLLKQTIVEGAAEFIASLMLGRITQSKAIYDYGVEHERELWNEFYNDVKNGKAIGDTDWMYDYRTNRPADLAYFIGFKICEAYYNNAKDKKQAIADIILMSDAESFLLKSGYLKKYSS</sequence>
<accession>A0A399SHA8</accession>
<evidence type="ECO:0000313" key="1">
    <source>
        <dbReference type="EMBL" id="RIJ42481.1"/>
    </source>
</evidence>
<dbReference type="Proteomes" id="UP000266005">
    <property type="component" value="Unassembled WGS sequence"/>
</dbReference>
<proteinExistence type="predicted"/>
<dbReference type="Pfam" id="PF25594">
    <property type="entry name" value="GldB_lipo"/>
    <property type="match status" value="1"/>
</dbReference>
<name>A0A399SHA8_9BACT</name>
<dbReference type="RefSeq" id="WP_119430364.1">
    <property type="nucleotide sequence ID" value="NZ_QWGE01000001.1"/>
</dbReference>
<dbReference type="EMBL" id="QWGE01000001">
    <property type="protein sequence ID" value="RIJ42481.1"/>
    <property type="molecule type" value="Genomic_DNA"/>
</dbReference>
<dbReference type="PROSITE" id="PS51257">
    <property type="entry name" value="PROKAR_LIPOPROTEIN"/>
    <property type="match status" value="1"/>
</dbReference>